<evidence type="ECO:0000256" key="4">
    <source>
        <dbReference type="ARBA" id="ARBA00022448"/>
    </source>
</evidence>
<evidence type="ECO:0000256" key="5">
    <source>
        <dbReference type="ARBA" id="ARBA00022927"/>
    </source>
</evidence>
<evidence type="ECO:0000256" key="7">
    <source>
        <dbReference type="ARBA" id="ARBA00023136"/>
    </source>
</evidence>
<name>A0A819KZK1_9BILA</name>
<keyword evidence="7" id="KW-0472">Membrane</keyword>
<protein>
    <recommendedName>
        <fullName evidence="3">Conserved oligomeric Golgi complex subunit 7</fullName>
    </recommendedName>
    <alternativeName>
        <fullName evidence="8">Component of oligomeric Golgi complex 7</fullName>
    </alternativeName>
</protein>
<keyword evidence="5" id="KW-0653">Protein transport</keyword>
<evidence type="ECO:0000256" key="6">
    <source>
        <dbReference type="ARBA" id="ARBA00023034"/>
    </source>
</evidence>
<dbReference type="Proteomes" id="UP000663864">
    <property type="component" value="Unassembled WGS sequence"/>
</dbReference>
<accession>A0A819KZK1</accession>
<dbReference type="GO" id="GO:0000139">
    <property type="term" value="C:Golgi membrane"/>
    <property type="evidence" value="ECO:0007669"/>
    <property type="project" value="UniProtKB-SubCell"/>
</dbReference>
<dbReference type="GO" id="GO:0017119">
    <property type="term" value="C:Golgi transport complex"/>
    <property type="evidence" value="ECO:0007669"/>
    <property type="project" value="InterPro"/>
</dbReference>
<dbReference type="EMBL" id="CAJOBD010003548">
    <property type="protein sequence ID" value="CAF3954425.1"/>
    <property type="molecule type" value="Genomic_DNA"/>
</dbReference>
<evidence type="ECO:0000256" key="1">
    <source>
        <dbReference type="ARBA" id="ARBA00004395"/>
    </source>
</evidence>
<dbReference type="PANTHER" id="PTHR21443:SF0">
    <property type="entry name" value="CONSERVED OLIGOMERIC GOLGI COMPLEX SUBUNIT 7"/>
    <property type="match status" value="1"/>
</dbReference>
<dbReference type="Pfam" id="PF10191">
    <property type="entry name" value="COG7"/>
    <property type="match status" value="1"/>
</dbReference>
<comment type="subcellular location">
    <subcellularLocation>
        <location evidence="1">Golgi apparatus membrane</location>
        <topology evidence="1">Peripheral membrane protein</topology>
    </subcellularLocation>
</comment>
<comment type="caution">
    <text evidence="10">The sequence shown here is derived from an EMBL/GenBank/DDBJ whole genome shotgun (WGS) entry which is preliminary data.</text>
</comment>
<proteinExistence type="inferred from homology"/>
<dbReference type="EMBL" id="CAJNOT010001669">
    <property type="protein sequence ID" value="CAF1233342.1"/>
    <property type="molecule type" value="Genomic_DNA"/>
</dbReference>
<dbReference type="GO" id="GO:0007030">
    <property type="term" value="P:Golgi organization"/>
    <property type="evidence" value="ECO:0007669"/>
    <property type="project" value="TreeGrafter"/>
</dbReference>
<keyword evidence="6" id="KW-0333">Golgi apparatus</keyword>
<organism evidence="10 11">
    <name type="scientific">Rotaria sordida</name>
    <dbReference type="NCBI Taxonomy" id="392033"/>
    <lineage>
        <taxon>Eukaryota</taxon>
        <taxon>Metazoa</taxon>
        <taxon>Spiralia</taxon>
        <taxon>Gnathifera</taxon>
        <taxon>Rotifera</taxon>
        <taxon>Eurotatoria</taxon>
        <taxon>Bdelloidea</taxon>
        <taxon>Philodinida</taxon>
        <taxon>Philodinidae</taxon>
        <taxon>Rotaria</taxon>
    </lineage>
</organism>
<keyword evidence="4" id="KW-0813">Transport</keyword>
<dbReference type="AlphaFoldDB" id="A0A819KZK1"/>
<sequence length="338" mass="39431">MDFSKFFDDEFNVIDWLNQAFRLQKESNQNIDNYTGTLITKLQMYIQEMNNSIEETSQQAVQQFPRVLREIDVLRHEATLLQEQMRTVRGDIQKVNQDTADGMRNLIQLDSVKNRIQSASKALQEADNWVTLSAQIEDTFESKDTVQIATKLIAMQQSLKILTDVPDYADRVNRLEILKNRLEALISPAVVVAFNTQDVEMARSFAQVFQSMDRAQQLEDLYVTSVKTRLDARIKEIIDSTNGEHESIFIAIYDYLLNVWQDEIRWSTKIFNHPNRVTLSIILNGLKIFHSKYKNQFNTELQRQQTISSKNRLDILIACKRVSYRKVKKKERKSKVPS</sequence>
<comment type="similarity">
    <text evidence="2">Belongs to the COG7 family.</text>
</comment>
<dbReference type="InterPro" id="IPR019335">
    <property type="entry name" value="COG7"/>
</dbReference>
<dbReference type="Proteomes" id="UP000663836">
    <property type="component" value="Unassembled WGS sequence"/>
</dbReference>
<dbReference type="PANTHER" id="PTHR21443">
    <property type="entry name" value="CONSERVED OLIGOMERIC GOLGI COMPLEX COMPONENT 7"/>
    <property type="match status" value="1"/>
</dbReference>
<dbReference type="GO" id="GO:0006886">
    <property type="term" value="P:intracellular protein transport"/>
    <property type="evidence" value="ECO:0007669"/>
    <property type="project" value="InterPro"/>
</dbReference>
<evidence type="ECO:0000313" key="9">
    <source>
        <dbReference type="EMBL" id="CAF1233342.1"/>
    </source>
</evidence>
<evidence type="ECO:0000313" key="11">
    <source>
        <dbReference type="Proteomes" id="UP000663836"/>
    </source>
</evidence>
<dbReference type="GO" id="GO:0006890">
    <property type="term" value="P:retrograde vesicle-mediated transport, Golgi to endoplasmic reticulum"/>
    <property type="evidence" value="ECO:0007669"/>
    <property type="project" value="TreeGrafter"/>
</dbReference>
<evidence type="ECO:0000313" key="10">
    <source>
        <dbReference type="EMBL" id="CAF3954425.1"/>
    </source>
</evidence>
<gene>
    <name evidence="10" type="ORF">JBS370_LOCUS23721</name>
    <name evidence="9" type="ORF">ZHD862_LOCUS24485</name>
</gene>
<evidence type="ECO:0000256" key="3">
    <source>
        <dbReference type="ARBA" id="ARBA00020984"/>
    </source>
</evidence>
<evidence type="ECO:0000256" key="8">
    <source>
        <dbReference type="ARBA" id="ARBA00031345"/>
    </source>
</evidence>
<evidence type="ECO:0000256" key="2">
    <source>
        <dbReference type="ARBA" id="ARBA00005831"/>
    </source>
</evidence>
<reference evidence="10" key="1">
    <citation type="submission" date="2021-02" db="EMBL/GenBank/DDBJ databases">
        <authorList>
            <person name="Nowell W R."/>
        </authorList>
    </citation>
    <scope>NUCLEOTIDE SEQUENCE</scope>
</reference>